<dbReference type="Proteomes" id="UP001356428">
    <property type="component" value="Chromosome"/>
</dbReference>
<dbReference type="RefSeq" id="WP_326705313.1">
    <property type="nucleotide sequence ID" value="NZ_CP108861.1"/>
</dbReference>
<evidence type="ECO:0000313" key="1">
    <source>
        <dbReference type="EMBL" id="WSB08285.1"/>
    </source>
</evidence>
<protein>
    <recommendedName>
        <fullName evidence="3">PhzF family phenazine biosynthesis protein</fullName>
    </recommendedName>
</protein>
<sequence>MTELYLDTFAITVRADPLLRLTGELHRTHQQRQVAHLVAARRGLPVDRIKVRQPLHNDLADAGDFLIVQQALAALGPPPERPQTLYLVRTGPLLDPMVAPLAATVHTLGWPGDEVGVSHLEEQGGTLVFDLLAWTIPEDAGATLIVVDDPAYVDEATERPAFAAVSLRLSRAGALRVVACGEGAPPGVHSHTFSGSGPCDAWLGLYSALTSGAIRRSESVLLHTAGRERQGWVLLEAARPERLHLNSVRI</sequence>
<organism evidence="1 2">
    <name type="scientific">Streptomyces cyaneofuscatus</name>
    <dbReference type="NCBI Taxonomy" id="66883"/>
    <lineage>
        <taxon>Bacteria</taxon>
        <taxon>Bacillati</taxon>
        <taxon>Actinomycetota</taxon>
        <taxon>Actinomycetes</taxon>
        <taxon>Kitasatosporales</taxon>
        <taxon>Streptomycetaceae</taxon>
        <taxon>Streptomyces</taxon>
    </lineage>
</organism>
<keyword evidence="2" id="KW-1185">Reference proteome</keyword>
<gene>
    <name evidence="1" type="ORF">OG849_13980</name>
</gene>
<name>A0ABZ1EVX2_9ACTN</name>
<accession>A0ABZ1EVX2</accession>
<reference evidence="1 2" key="1">
    <citation type="submission" date="2022-10" db="EMBL/GenBank/DDBJ databases">
        <title>The complete genomes of actinobacterial strains from the NBC collection.</title>
        <authorList>
            <person name="Joergensen T.S."/>
            <person name="Alvarez Arevalo M."/>
            <person name="Sterndorff E.B."/>
            <person name="Faurdal D."/>
            <person name="Vuksanovic O."/>
            <person name="Mourched A.-S."/>
            <person name="Charusanti P."/>
            <person name="Shaw S."/>
            <person name="Blin K."/>
            <person name="Weber T."/>
        </authorList>
    </citation>
    <scope>NUCLEOTIDE SEQUENCE [LARGE SCALE GENOMIC DNA]</scope>
    <source>
        <strain evidence="1 2">NBC 01792</strain>
    </source>
</reference>
<proteinExistence type="predicted"/>
<dbReference type="EMBL" id="CP109083">
    <property type="protein sequence ID" value="WSB08285.1"/>
    <property type="molecule type" value="Genomic_DNA"/>
</dbReference>
<evidence type="ECO:0008006" key="3">
    <source>
        <dbReference type="Google" id="ProtNLM"/>
    </source>
</evidence>
<evidence type="ECO:0000313" key="2">
    <source>
        <dbReference type="Proteomes" id="UP001356428"/>
    </source>
</evidence>